<name>A0AAV4KRU6_9ACTN</name>
<dbReference type="Proteomes" id="UP000326029">
    <property type="component" value="Chromosome"/>
</dbReference>
<reference evidence="4 5" key="2">
    <citation type="submission" date="2017-09" db="EMBL/GenBank/DDBJ databases">
        <authorList>
            <person name="Lee N."/>
            <person name="Cho B.-K."/>
        </authorList>
    </citation>
    <scope>NUCLEOTIDE SEQUENCE [LARGE SCALE GENOMIC DNA]</scope>
    <source>
        <strain evidence="4 5">ATCC 19740</strain>
    </source>
</reference>
<reference evidence="3" key="3">
    <citation type="submission" date="2023-08" db="EMBL/GenBank/DDBJ databases">
        <authorList>
            <person name="Sun Q."/>
            <person name="Ohkuma M."/>
        </authorList>
    </citation>
    <scope>NUCLEOTIDE SEQUENCE</scope>
    <source>
        <strain evidence="3">JCM 4205</strain>
    </source>
</reference>
<keyword evidence="5" id="KW-1185">Reference proteome</keyword>
<evidence type="ECO:0000313" key="6">
    <source>
        <dbReference type="Proteomes" id="UP000642014"/>
    </source>
</evidence>
<gene>
    <name evidence="4" type="ORF">CP977_26500</name>
    <name evidence="3" type="ORF">GCM10010497_52480</name>
</gene>
<dbReference type="Proteomes" id="UP000642014">
    <property type="component" value="Unassembled WGS sequence"/>
</dbReference>
<protein>
    <submittedName>
        <fullName evidence="4">VCBS repeat-containing protein</fullName>
    </submittedName>
</protein>
<evidence type="ECO:0000313" key="4">
    <source>
        <dbReference type="EMBL" id="QEV35278.1"/>
    </source>
</evidence>
<reference evidence="3 6" key="1">
    <citation type="journal article" date="2014" name="Int. J. Syst. Evol. Microbiol.">
        <title>Complete genome sequence of Corynebacterium casei LMG S-19264T (=DSM 44701T), isolated from a smear-ripened cheese.</title>
        <authorList>
            <consortium name="US DOE Joint Genome Institute (JGI-PGF)"/>
            <person name="Walter F."/>
            <person name="Albersmeier A."/>
            <person name="Kalinowski J."/>
            <person name="Ruckert C."/>
        </authorList>
    </citation>
    <scope>NUCLEOTIDE SEQUENCE [LARGE SCALE GENOMIC DNA]</scope>
    <source>
        <strain evidence="3 6">JCM 4205</strain>
    </source>
</reference>
<feature type="chain" id="PRO_5043763978" evidence="2">
    <location>
        <begin position="35"/>
        <end position="312"/>
    </location>
</feature>
<dbReference type="Gene3D" id="2.115.10.10">
    <property type="entry name" value="Tachylectin 2"/>
    <property type="match status" value="1"/>
</dbReference>
<dbReference type="InterPro" id="IPR013517">
    <property type="entry name" value="FG-GAP"/>
</dbReference>
<evidence type="ECO:0000256" key="1">
    <source>
        <dbReference type="ARBA" id="ARBA00022729"/>
    </source>
</evidence>
<evidence type="ECO:0000313" key="3">
    <source>
        <dbReference type="EMBL" id="GGR42663.1"/>
    </source>
</evidence>
<dbReference type="EMBL" id="CP023693">
    <property type="protein sequence ID" value="QEV35278.1"/>
    <property type="molecule type" value="Genomic_DNA"/>
</dbReference>
<dbReference type="EMBL" id="BMSJ01000011">
    <property type="protein sequence ID" value="GGR42663.1"/>
    <property type="molecule type" value="Genomic_DNA"/>
</dbReference>
<accession>A0AAV4KRU6</accession>
<evidence type="ECO:0000256" key="2">
    <source>
        <dbReference type="SAM" id="SignalP"/>
    </source>
</evidence>
<sequence length="312" mass="32159">MANSSGLNRTGALSRITVAAITAALVGTTTAAVAADAPQASLPAKSAKQLAAAPAASAANAAATSAEAELRALQAVSGSSLYWYEPNGSGGYEAREYGNSTWGAVKAAQQADNDGDGIADDVWALGTDGTLAYGAGESTSNELVRIGGGWNMYNKVISPGQIGGAAAADILARDSSGTMWAYLGYGNGKLATRYSIGGGWNAYNQIAGVGDLSGDGRTDILGVDGRGDLWLHKGTGDYRKPFNGRTKIGSSWGVYNTVLGVGDLDWDGYNDLVARDKDGKLYRYSGTGNATVPFKTRVLIGSGGWNTYRILF</sequence>
<dbReference type="SUPFAM" id="SSF69318">
    <property type="entry name" value="Integrin alpha N-terminal domain"/>
    <property type="match status" value="1"/>
</dbReference>
<dbReference type="RefSeq" id="WP_062751730.1">
    <property type="nucleotide sequence ID" value="NZ_BMSJ01000011.1"/>
</dbReference>
<dbReference type="PANTHER" id="PTHR46580">
    <property type="entry name" value="SENSOR KINASE-RELATED"/>
    <property type="match status" value="1"/>
</dbReference>
<dbReference type="Pfam" id="PF13517">
    <property type="entry name" value="FG-GAP_3"/>
    <property type="match status" value="1"/>
</dbReference>
<dbReference type="GeneID" id="95457318"/>
<dbReference type="AlphaFoldDB" id="A0AAV4KRU6"/>
<evidence type="ECO:0000313" key="5">
    <source>
        <dbReference type="Proteomes" id="UP000326029"/>
    </source>
</evidence>
<proteinExistence type="predicted"/>
<keyword evidence="1 2" id="KW-0732">Signal</keyword>
<feature type="signal peptide" evidence="2">
    <location>
        <begin position="1"/>
        <end position="34"/>
    </location>
</feature>
<organism evidence="3 6">
    <name type="scientific">Streptomyces cinereoruber</name>
    <dbReference type="NCBI Taxonomy" id="67260"/>
    <lineage>
        <taxon>Bacteria</taxon>
        <taxon>Bacillati</taxon>
        <taxon>Actinomycetota</taxon>
        <taxon>Actinomycetes</taxon>
        <taxon>Kitasatosporales</taxon>
        <taxon>Streptomycetaceae</taxon>
        <taxon>Streptomyces</taxon>
    </lineage>
</organism>
<dbReference type="InterPro" id="IPR028994">
    <property type="entry name" value="Integrin_alpha_N"/>
</dbReference>